<keyword evidence="2" id="KW-1185">Reference proteome</keyword>
<dbReference type="Pfam" id="PF14504">
    <property type="entry name" value="CAP_assoc_N"/>
    <property type="match status" value="1"/>
</dbReference>
<evidence type="ECO:0000313" key="1">
    <source>
        <dbReference type="EMBL" id="QCI86033.1"/>
    </source>
</evidence>
<accession>A0A4D7CSH9</accession>
<dbReference type="EMBL" id="CP039712">
    <property type="protein sequence ID" value="QCI86033.1"/>
    <property type="molecule type" value="Genomic_DNA"/>
</dbReference>
<dbReference type="Proteomes" id="UP000298615">
    <property type="component" value="Chromosome"/>
</dbReference>
<proteinExistence type="predicted"/>
<dbReference type="AlphaFoldDB" id="A0A4D7CSH9"/>
<protein>
    <submittedName>
        <fullName evidence="1">Uncharacterized protein</fullName>
    </submittedName>
</protein>
<dbReference type="OrthoDB" id="9783944at2"/>
<gene>
    <name evidence="1" type="ORF">FA707_03240</name>
</gene>
<dbReference type="RefSeq" id="WP_136952871.1">
    <property type="nucleotide sequence ID" value="NZ_CP039712.1"/>
</dbReference>
<dbReference type="InterPro" id="IPR029410">
    <property type="entry name" value="CAP_assoc"/>
</dbReference>
<evidence type="ECO:0000313" key="2">
    <source>
        <dbReference type="Proteomes" id="UP000298615"/>
    </source>
</evidence>
<reference evidence="1 2" key="1">
    <citation type="submission" date="2019-04" db="EMBL/GenBank/DDBJ databases">
        <title>Vagococcus sp. nov., isolated from faeces of yaks (Bos grunniens).</title>
        <authorList>
            <person name="Ge Y."/>
        </authorList>
    </citation>
    <scope>NUCLEOTIDE SEQUENCE [LARGE SCALE GENOMIC DNA]</scope>
    <source>
        <strain evidence="1 2">MN-17</strain>
    </source>
</reference>
<dbReference type="KEGG" id="vao:FA707_03240"/>
<dbReference type="InterPro" id="IPR035940">
    <property type="entry name" value="CAP_sf"/>
</dbReference>
<dbReference type="Gene3D" id="3.40.33.10">
    <property type="entry name" value="CAP"/>
    <property type="match status" value="1"/>
</dbReference>
<sequence>MKRIKDFLIAFLLFILISYAAPVFFPQTSSSVKNKEGSNEQIIDKEPTFIQGKLTAEGYSKWIGKTADKFREQFGEPGLKRAVSQTQEWWSYGEKSEDYYEVLVVNNIIESILIVGQNVETDGLHTGMRMDDLTMMTTIYSNFSFDYERENYIIELSEEDMNYQPLIAFDNGTFAMVHFSQVTGEVIAIRYLSALDLLTLMPYQLLSGNLLDVSDSLLNLAEINDQERAAHFVGLLNVLRQTHELSELSVDEELNQLAAKFAQQFLQHQDQILSEERYETMLEEQINHTYERAFYLDKDELSALEKLTESNKREELSPFIYMPNHDTSFVAIHGYGELAYILPLDDEAFNHIGVAFKDDFIVVLLKP</sequence>
<organism evidence="1 2">
    <name type="scientific">Vagococcus zengguangii</name>
    <dbReference type="NCBI Taxonomy" id="2571750"/>
    <lineage>
        <taxon>Bacteria</taxon>
        <taxon>Bacillati</taxon>
        <taxon>Bacillota</taxon>
        <taxon>Bacilli</taxon>
        <taxon>Lactobacillales</taxon>
        <taxon>Enterococcaceae</taxon>
        <taxon>Vagococcus</taxon>
    </lineage>
</organism>
<name>A0A4D7CSH9_9ENTE</name>